<organism evidence="1">
    <name type="scientific">Arundo donax</name>
    <name type="common">Giant reed</name>
    <name type="synonym">Donax arundinaceus</name>
    <dbReference type="NCBI Taxonomy" id="35708"/>
    <lineage>
        <taxon>Eukaryota</taxon>
        <taxon>Viridiplantae</taxon>
        <taxon>Streptophyta</taxon>
        <taxon>Embryophyta</taxon>
        <taxon>Tracheophyta</taxon>
        <taxon>Spermatophyta</taxon>
        <taxon>Magnoliopsida</taxon>
        <taxon>Liliopsida</taxon>
        <taxon>Poales</taxon>
        <taxon>Poaceae</taxon>
        <taxon>PACMAD clade</taxon>
        <taxon>Arundinoideae</taxon>
        <taxon>Arundineae</taxon>
        <taxon>Arundo</taxon>
    </lineage>
</organism>
<reference evidence="1" key="1">
    <citation type="submission" date="2014-09" db="EMBL/GenBank/DDBJ databases">
        <authorList>
            <person name="Magalhaes I.L.F."/>
            <person name="Oliveira U."/>
            <person name="Santos F.R."/>
            <person name="Vidigal T.H.D.A."/>
            <person name="Brescovit A.D."/>
            <person name="Santos A.J."/>
        </authorList>
    </citation>
    <scope>NUCLEOTIDE SEQUENCE</scope>
    <source>
        <tissue evidence="1">Shoot tissue taken approximately 20 cm above the soil surface</tissue>
    </source>
</reference>
<accession>A0A0A8ZXL6</accession>
<dbReference type="EMBL" id="GBRH01255407">
    <property type="protein sequence ID" value="JAD42488.1"/>
    <property type="molecule type" value="Transcribed_RNA"/>
</dbReference>
<dbReference type="AlphaFoldDB" id="A0A0A8ZXL6"/>
<name>A0A0A8ZXL6_ARUDO</name>
<evidence type="ECO:0000313" key="1">
    <source>
        <dbReference type="EMBL" id="JAD42488.1"/>
    </source>
</evidence>
<protein>
    <submittedName>
        <fullName evidence="1">Uncharacterized protein</fullName>
    </submittedName>
</protein>
<reference evidence="1" key="2">
    <citation type="journal article" date="2015" name="Data Brief">
        <title>Shoot transcriptome of the giant reed, Arundo donax.</title>
        <authorList>
            <person name="Barrero R.A."/>
            <person name="Guerrero F.D."/>
            <person name="Moolhuijzen P."/>
            <person name="Goolsby J.A."/>
            <person name="Tidwell J."/>
            <person name="Bellgard S.E."/>
            <person name="Bellgard M.I."/>
        </authorList>
    </citation>
    <scope>NUCLEOTIDE SEQUENCE</scope>
    <source>
        <tissue evidence="1">Shoot tissue taken approximately 20 cm above the soil surface</tissue>
    </source>
</reference>
<proteinExistence type="predicted"/>
<sequence length="20" mass="2568">MVLQVFEFKLHFQQWYVPDI</sequence>